<name>A3K003_SAGS3</name>
<organism evidence="1 2">
    <name type="scientific">Sagittula stellata (strain ATCC 700073 / DSM 11524 / E-37)</name>
    <dbReference type="NCBI Taxonomy" id="388399"/>
    <lineage>
        <taxon>Bacteria</taxon>
        <taxon>Pseudomonadati</taxon>
        <taxon>Pseudomonadota</taxon>
        <taxon>Alphaproteobacteria</taxon>
        <taxon>Rhodobacterales</taxon>
        <taxon>Roseobacteraceae</taxon>
        <taxon>Sagittula</taxon>
    </lineage>
</organism>
<dbReference type="RefSeq" id="WP_005856506.1">
    <property type="nucleotide sequence ID" value="NZ_AAYA01000003.1"/>
</dbReference>
<gene>
    <name evidence="1" type="ORF">SSE37_22789</name>
</gene>
<dbReference type="eggNOG" id="ENOG50349Q7">
    <property type="taxonomic scope" value="Bacteria"/>
</dbReference>
<dbReference type="OrthoDB" id="8480669at2"/>
<dbReference type="EMBL" id="AAYA01000003">
    <property type="protein sequence ID" value="EBA09118.1"/>
    <property type="molecule type" value="Genomic_DNA"/>
</dbReference>
<dbReference type="Proteomes" id="UP000005713">
    <property type="component" value="Unassembled WGS sequence"/>
</dbReference>
<evidence type="ECO:0000313" key="2">
    <source>
        <dbReference type="Proteomes" id="UP000005713"/>
    </source>
</evidence>
<evidence type="ECO:0000313" key="1">
    <source>
        <dbReference type="EMBL" id="EBA09118.1"/>
    </source>
</evidence>
<sequence length="199" mass="22173">MTQGPYSSELICLSAMRGARAAFFDAVVDHAEAWRAEHGGPELAQDERRLLRSDGLAQLAEFFYALREAKLSDPEQIKGFMRRHNDDMRALLDSCERGYTRFGLSAARIKSAFFTPQQMDLVAHESANGRVTFDQRSIGKIMVQIMSFESCRTLLVLLASCGLLTRSDFRSIVLISSGGQLEDLYGAQMRAIVASLRAE</sequence>
<dbReference type="AlphaFoldDB" id="A3K003"/>
<protein>
    <submittedName>
        <fullName evidence="1">Uncharacterized protein</fullName>
    </submittedName>
</protein>
<accession>A3K003</accession>
<keyword evidence="2" id="KW-1185">Reference proteome</keyword>
<comment type="caution">
    <text evidence="1">The sequence shown here is derived from an EMBL/GenBank/DDBJ whole genome shotgun (WGS) entry which is preliminary data.</text>
</comment>
<reference evidence="1 2" key="1">
    <citation type="submission" date="2006-06" db="EMBL/GenBank/DDBJ databases">
        <authorList>
            <person name="Moran M.A."/>
            <person name="Ferriera S."/>
            <person name="Johnson J."/>
            <person name="Kravitz S."/>
            <person name="Beeson K."/>
            <person name="Sutton G."/>
            <person name="Rogers Y.-H."/>
            <person name="Friedman R."/>
            <person name="Frazier M."/>
            <person name="Venter J.C."/>
        </authorList>
    </citation>
    <scope>NUCLEOTIDE SEQUENCE [LARGE SCALE GENOMIC DNA]</scope>
    <source>
        <strain evidence="1 2">E-37</strain>
    </source>
</reference>
<proteinExistence type="predicted"/>